<evidence type="ECO:0000313" key="1">
    <source>
        <dbReference type="EMBL" id="KAK2186640.1"/>
    </source>
</evidence>
<organism evidence="1 2">
    <name type="scientific">Ridgeia piscesae</name>
    <name type="common">Tubeworm</name>
    <dbReference type="NCBI Taxonomy" id="27915"/>
    <lineage>
        <taxon>Eukaryota</taxon>
        <taxon>Metazoa</taxon>
        <taxon>Spiralia</taxon>
        <taxon>Lophotrochozoa</taxon>
        <taxon>Annelida</taxon>
        <taxon>Polychaeta</taxon>
        <taxon>Sedentaria</taxon>
        <taxon>Canalipalpata</taxon>
        <taxon>Sabellida</taxon>
        <taxon>Siboglinidae</taxon>
        <taxon>Ridgeia</taxon>
    </lineage>
</organism>
<gene>
    <name evidence="1" type="ORF">NP493_194g06009</name>
</gene>
<proteinExistence type="predicted"/>
<sequence>MAAAASAPGSAHVHTGSFRQTANQSAARLVTTVALVTGSTTADASPVTQETFVRRPYANEAVAMAACALRRTRVYVPRGMPGEVAENQYACRDVRMAAHVSIRSSVSVRRARTEVCVNILCA</sequence>
<evidence type="ECO:0000313" key="2">
    <source>
        <dbReference type="Proteomes" id="UP001209878"/>
    </source>
</evidence>
<dbReference type="EMBL" id="JAODUO010000194">
    <property type="protein sequence ID" value="KAK2186640.1"/>
    <property type="molecule type" value="Genomic_DNA"/>
</dbReference>
<comment type="caution">
    <text evidence="1">The sequence shown here is derived from an EMBL/GenBank/DDBJ whole genome shotgun (WGS) entry which is preliminary data.</text>
</comment>
<keyword evidence="2" id="KW-1185">Reference proteome</keyword>
<protein>
    <submittedName>
        <fullName evidence="1">Uncharacterized protein</fullName>
    </submittedName>
</protein>
<accession>A0AAD9P1Y6</accession>
<reference evidence="1" key="1">
    <citation type="journal article" date="2023" name="Mol. Biol. Evol.">
        <title>Third-Generation Sequencing Reveals the Adaptive Role of the Epigenome in Three Deep-Sea Polychaetes.</title>
        <authorList>
            <person name="Perez M."/>
            <person name="Aroh O."/>
            <person name="Sun Y."/>
            <person name="Lan Y."/>
            <person name="Juniper S.K."/>
            <person name="Young C.R."/>
            <person name="Angers B."/>
            <person name="Qian P.Y."/>
        </authorList>
    </citation>
    <scope>NUCLEOTIDE SEQUENCE</scope>
    <source>
        <strain evidence="1">R07B-5</strain>
    </source>
</reference>
<dbReference type="Proteomes" id="UP001209878">
    <property type="component" value="Unassembled WGS sequence"/>
</dbReference>
<dbReference type="AlphaFoldDB" id="A0AAD9P1Y6"/>
<name>A0AAD9P1Y6_RIDPI</name>